<evidence type="ECO:0000313" key="2">
    <source>
        <dbReference type="EMBL" id="KAJ7354782.1"/>
    </source>
</evidence>
<proteinExistence type="predicted"/>
<dbReference type="Proteomes" id="UP001163046">
    <property type="component" value="Unassembled WGS sequence"/>
</dbReference>
<name>A0A9W9YJY8_9CNID</name>
<keyword evidence="3" id="KW-1185">Reference proteome</keyword>
<evidence type="ECO:0000313" key="3">
    <source>
        <dbReference type="Proteomes" id="UP001163046"/>
    </source>
</evidence>
<dbReference type="AlphaFoldDB" id="A0A9W9YJY8"/>
<sequence length="136" mass="15077">MAAARVLVYGGRGALGGTCVSYFKSKDWADHCYIATLLHSSQGTQSLYDMPDTEPTTSAPRALTFTSNFPIPSPMNVKGDPVNNWEFFRQQWTDGRSRHKPRQARTEDSPGYISFRTGQGMSTDISQPETQPRGAK</sequence>
<comment type="caution">
    <text evidence="2">The sequence shown here is derived from an EMBL/GenBank/DDBJ whole genome shotgun (WGS) entry which is preliminary data.</text>
</comment>
<dbReference type="OrthoDB" id="5985809at2759"/>
<feature type="compositionally biased region" description="Polar residues" evidence="1">
    <location>
        <begin position="116"/>
        <end position="130"/>
    </location>
</feature>
<feature type="region of interest" description="Disordered" evidence="1">
    <location>
        <begin position="93"/>
        <end position="136"/>
    </location>
</feature>
<gene>
    <name evidence="2" type="ORF">OS493_030199</name>
</gene>
<reference evidence="2" key="1">
    <citation type="submission" date="2023-01" db="EMBL/GenBank/DDBJ databases">
        <title>Genome assembly of the deep-sea coral Lophelia pertusa.</title>
        <authorList>
            <person name="Herrera S."/>
            <person name="Cordes E."/>
        </authorList>
    </citation>
    <scope>NUCLEOTIDE SEQUENCE</scope>
    <source>
        <strain evidence="2">USNM1676648</strain>
        <tissue evidence="2">Polyp</tissue>
    </source>
</reference>
<dbReference type="EMBL" id="MU827333">
    <property type="protein sequence ID" value="KAJ7354782.1"/>
    <property type="molecule type" value="Genomic_DNA"/>
</dbReference>
<evidence type="ECO:0000256" key="1">
    <source>
        <dbReference type="SAM" id="MobiDB-lite"/>
    </source>
</evidence>
<accession>A0A9W9YJY8</accession>
<organism evidence="2 3">
    <name type="scientific">Desmophyllum pertusum</name>
    <dbReference type="NCBI Taxonomy" id="174260"/>
    <lineage>
        <taxon>Eukaryota</taxon>
        <taxon>Metazoa</taxon>
        <taxon>Cnidaria</taxon>
        <taxon>Anthozoa</taxon>
        <taxon>Hexacorallia</taxon>
        <taxon>Scleractinia</taxon>
        <taxon>Caryophylliina</taxon>
        <taxon>Caryophylliidae</taxon>
        <taxon>Desmophyllum</taxon>
    </lineage>
</organism>
<protein>
    <submittedName>
        <fullName evidence="2">Uncharacterized protein</fullName>
    </submittedName>
</protein>